<dbReference type="InterPro" id="IPR051089">
    <property type="entry name" value="prtT"/>
</dbReference>
<evidence type="ECO:0000313" key="12">
    <source>
        <dbReference type="Proteomes" id="UP001149074"/>
    </source>
</evidence>
<dbReference type="PANTHER" id="PTHR31845:SF10">
    <property type="entry name" value="ZN(II)2CYS6 TRANSCRIPTION FACTOR (EUROFUNG)"/>
    <property type="match status" value="1"/>
</dbReference>
<evidence type="ECO:0000256" key="7">
    <source>
        <dbReference type="ARBA" id="ARBA00023163"/>
    </source>
</evidence>
<dbReference type="EMBL" id="JAPQKI010000011">
    <property type="protein sequence ID" value="KAJ5082899.1"/>
    <property type="molecule type" value="Genomic_DNA"/>
</dbReference>
<dbReference type="GeneID" id="81363412"/>
<organism evidence="11 12">
    <name type="scientific">Penicillium argentinense</name>
    <dbReference type="NCBI Taxonomy" id="1131581"/>
    <lineage>
        <taxon>Eukaryota</taxon>
        <taxon>Fungi</taxon>
        <taxon>Dikarya</taxon>
        <taxon>Ascomycota</taxon>
        <taxon>Pezizomycotina</taxon>
        <taxon>Eurotiomycetes</taxon>
        <taxon>Eurotiomycetidae</taxon>
        <taxon>Eurotiales</taxon>
        <taxon>Aspergillaceae</taxon>
        <taxon>Penicillium</taxon>
    </lineage>
</organism>
<comment type="caution">
    <text evidence="11">The sequence shown here is derived from an EMBL/GenBank/DDBJ whole genome shotgun (WGS) entry which is preliminary data.</text>
</comment>
<feature type="region of interest" description="Disordered" evidence="9">
    <location>
        <begin position="676"/>
        <end position="695"/>
    </location>
</feature>
<evidence type="ECO:0000256" key="1">
    <source>
        <dbReference type="ARBA" id="ARBA00004123"/>
    </source>
</evidence>
<keyword evidence="6" id="KW-0238">DNA-binding</keyword>
<dbReference type="InterPro" id="IPR036188">
    <property type="entry name" value="FAD/NAD-bd_sf"/>
</dbReference>
<evidence type="ECO:0000259" key="10">
    <source>
        <dbReference type="Pfam" id="PF01494"/>
    </source>
</evidence>
<name>A0A9W9EJI7_9EURO</name>
<dbReference type="PANTHER" id="PTHR31845">
    <property type="entry name" value="FINGER DOMAIN PROTEIN, PUTATIVE-RELATED"/>
    <property type="match status" value="1"/>
</dbReference>
<feature type="region of interest" description="Disordered" evidence="9">
    <location>
        <begin position="98"/>
        <end position="118"/>
    </location>
</feature>
<dbReference type="Gene3D" id="3.50.50.60">
    <property type="entry name" value="FAD/NAD(P)-binding domain"/>
    <property type="match status" value="2"/>
</dbReference>
<accession>A0A9W9EJI7</accession>
<keyword evidence="7" id="KW-0804">Transcription</keyword>
<protein>
    <recommendedName>
        <fullName evidence="10">FAD-binding domain-containing protein</fullName>
    </recommendedName>
</protein>
<dbReference type="OrthoDB" id="16820at2759"/>
<evidence type="ECO:0000256" key="2">
    <source>
        <dbReference type="ARBA" id="ARBA00022630"/>
    </source>
</evidence>
<dbReference type="GO" id="GO:0000981">
    <property type="term" value="F:DNA-binding transcription factor activity, RNA polymerase II-specific"/>
    <property type="evidence" value="ECO:0007669"/>
    <property type="project" value="TreeGrafter"/>
</dbReference>
<gene>
    <name evidence="11" type="ORF">N7532_011942</name>
</gene>
<keyword evidence="8" id="KW-0539">Nucleus</keyword>
<feature type="region of interest" description="Disordered" evidence="9">
    <location>
        <begin position="138"/>
        <end position="165"/>
    </location>
</feature>
<proteinExistence type="predicted"/>
<dbReference type="GO" id="GO:0016491">
    <property type="term" value="F:oxidoreductase activity"/>
    <property type="evidence" value="ECO:0007669"/>
    <property type="project" value="UniProtKB-KW"/>
</dbReference>
<evidence type="ECO:0000256" key="8">
    <source>
        <dbReference type="ARBA" id="ARBA00023242"/>
    </source>
</evidence>
<dbReference type="InterPro" id="IPR002938">
    <property type="entry name" value="FAD-bd"/>
</dbReference>
<evidence type="ECO:0000256" key="9">
    <source>
        <dbReference type="SAM" id="MobiDB-lite"/>
    </source>
</evidence>
<keyword evidence="2" id="KW-0285">Flavoprotein</keyword>
<evidence type="ECO:0000256" key="3">
    <source>
        <dbReference type="ARBA" id="ARBA00022827"/>
    </source>
</evidence>
<feature type="domain" description="FAD-binding" evidence="10">
    <location>
        <begin position="831"/>
        <end position="883"/>
    </location>
</feature>
<keyword evidence="12" id="KW-1185">Reference proteome</keyword>
<dbReference type="RefSeq" id="XP_056469421.1">
    <property type="nucleotide sequence ID" value="XM_056624433.1"/>
</dbReference>
<dbReference type="SUPFAM" id="SSF51905">
    <property type="entry name" value="FAD/NAD(P)-binding domain"/>
    <property type="match status" value="1"/>
</dbReference>
<dbReference type="GO" id="GO:0000976">
    <property type="term" value="F:transcription cis-regulatory region binding"/>
    <property type="evidence" value="ECO:0007669"/>
    <property type="project" value="TreeGrafter"/>
</dbReference>
<keyword evidence="5" id="KW-0805">Transcription regulation</keyword>
<dbReference type="GO" id="GO:0005634">
    <property type="term" value="C:nucleus"/>
    <property type="evidence" value="ECO:0007669"/>
    <property type="project" value="UniProtKB-SubCell"/>
</dbReference>
<dbReference type="Gene3D" id="3.30.9.30">
    <property type="match status" value="1"/>
</dbReference>
<dbReference type="AlphaFoldDB" id="A0A9W9EJI7"/>
<evidence type="ECO:0000313" key="11">
    <source>
        <dbReference type="EMBL" id="KAJ5082899.1"/>
    </source>
</evidence>
<dbReference type="Proteomes" id="UP001149074">
    <property type="component" value="Unassembled WGS sequence"/>
</dbReference>
<evidence type="ECO:0000256" key="5">
    <source>
        <dbReference type="ARBA" id="ARBA00023015"/>
    </source>
</evidence>
<sequence>MLTEAHKAGRGGQRKRNSVSACRCVPNILLTHHRKTAICPRFYPSLVGFFSAGRREVPQQQVTQNEQQRRSPNPEGVPDMRQGEGAVRAANRWDMQTKDCNDQAPGAHRRQKSTKSSIEVSALEEKLDRMVALLTASNPSALESSGPNLSSGMSSTAFSDESAANPSDREGQFLLKIFTTSMVPLFPFVVIPPHMTADQLRQEKPFLFLAISMVACQSASRQREISKMVKDYIAEKIVIRNERSLDLLQGLLVHLAWYIGISRQQRSTAPDQEGEVVPGFTQQQVNQGPAQLDAFVQLAVAQLISLGLGQSLNPPRMSKPISYMGKMDVWASSQRVHTLEEQRAYLGCYYLTVMLSSCVRDMEPLRFTKYTKECCKRVEEALEFPTDAYLVNLIRVMHLADRIVHTISFNDLDYPEILSAPLGLSIQGFQAELQKIKASFSCEPPHSSILAFHCNTLEILLYQIALSEELSDAQCGGYTVTRLDILFHCLEATKSFFHNFYSVSSQYFPFLPFTIWCQSGHAVVTLSRLSLFQSYNDWDLEYVRSTIDYNDTIDRLAQKLEEARSFIQPNIASDELPEIFGRLSSRMRLMKESHRQKKEAMEKAQHEDIQNQPDFSFMFSDSFFIGPTAIRAVKKWPDMARENAKIEYRMWMSWHQIDGKKVAGPSLIAMHASKNGETSVDGVEQPTNANRHSRPKFHNILSNQTKRIRLSMEYSKQAFKFYENPNTQKAVVVLADDERLEADVVIAADGIGSKSFTVTMGREIPAHPSGSSLYRGSIPIESVLADPLLKERFHGLEDGLSLVEMWQGHPKYHSIWERTTDHLAWQFITPDGMESWTKLVNPETVSPKGRVVQIGDAAHTFHPASGSGATQGLEDAVSLAVCLQITQKDNIPWATRVHNKLRFERVSLLQKIGILNALSRSLPADEEEPKAAHAGLLGAWRWKHDPEKYAIDNYGKALEHLNNGAPFQNTNLPRGCA</sequence>
<feature type="compositionally biased region" description="Polar residues" evidence="9">
    <location>
        <begin position="156"/>
        <end position="165"/>
    </location>
</feature>
<evidence type="ECO:0000256" key="4">
    <source>
        <dbReference type="ARBA" id="ARBA00023002"/>
    </source>
</evidence>
<evidence type="ECO:0000256" key="6">
    <source>
        <dbReference type="ARBA" id="ARBA00023125"/>
    </source>
</evidence>
<feature type="region of interest" description="Disordered" evidence="9">
    <location>
        <begin position="57"/>
        <end position="82"/>
    </location>
</feature>
<dbReference type="GO" id="GO:0071949">
    <property type="term" value="F:FAD binding"/>
    <property type="evidence" value="ECO:0007669"/>
    <property type="project" value="InterPro"/>
</dbReference>
<comment type="subcellular location">
    <subcellularLocation>
        <location evidence="1">Nucleus</location>
    </subcellularLocation>
</comment>
<reference evidence="11" key="1">
    <citation type="submission" date="2022-11" db="EMBL/GenBank/DDBJ databases">
        <authorList>
            <person name="Petersen C."/>
        </authorList>
    </citation>
    <scope>NUCLEOTIDE SEQUENCE</scope>
    <source>
        <strain evidence="11">IBT 30761</strain>
    </source>
</reference>
<feature type="compositionally biased region" description="Low complexity" evidence="9">
    <location>
        <begin position="144"/>
        <end position="155"/>
    </location>
</feature>
<reference evidence="11" key="2">
    <citation type="journal article" date="2023" name="IMA Fungus">
        <title>Comparative genomic study of the Penicillium genus elucidates a diverse pangenome and 15 lateral gene transfer events.</title>
        <authorList>
            <person name="Petersen C."/>
            <person name="Sorensen T."/>
            <person name="Nielsen M.R."/>
            <person name="Sondergaard T.E."/>
            <person name="Sorensen J.L."/>
            <person name="Fitzpatrick D.A."/>
            <person name="Frisvad J.C."/>
            <person name="Nielsen K.L."/>
        </authorList>
    </citation>
    <scope>NUCLEOTIDE SEQUENCE</scope>
    <source>
        <strain evidence="11">IBT 30761</strain>
    </source>
</reference>
<dbReference type="Pfam" id="PF01494">
    <property type="entry name" value="FAD_binding_3"/>
    <property type="match status" value="1"/>
</dbReference>
<keyword evidence="4" id="KW-0560">Oxidoreductase</keyword>
<keyword evidence="3" id="KW-0274">FAD</keyword>